<sequence>MVMNIWHLSDGKAGHVAQARGLFVALERRDITIHVEDISVKGISKFSLLLYWLSHGRLGQLPQSLMRLHEPDLIVGVGHATHWILILLQKCFPAAKSVVLMRPTLPANWFDYAIVPAHDYSDQNPSVPDHVLISKGVLNPLINEHRHIAHRHLILIGGASKRYDWSEAQLIKQINDLVSNLSQKDQAQTIILTTSRRTPDSFVSHLSQQNLPHLQIFPVSETPQGWLFEQLQLAEIVWVTQDSGSMLFEALTAGCQVGLLKMPQIKKDTVTQATDLLAEQHIFLPLAEYLKGEGFNNAEPLREADRAVDWLLTKLDRIN</sequence>
<dbReference type="OrthoDB" id="1865at2"/>
<proteinExistence type="predicted"/>
<reference evidence="1 2" key="1">
    <citation type="submission" date="2018-07" db="EMBL/GenBank/DDBJ databases">
        <title>Genome sequencing of Moraxellaceae gen. HYN0046.</title>
        <authorList>
            <person name="Kim M."/>
            <person name="Yi H."/>
        </authorList>
    </citation>
    <scope>NUCLEOTIDE SEQUENCE [LARGE SCALE GENOMIC DNA]</scope>
    <source>
        <strain evidence="1 2">HYN0046</strain>
    </source>
</reference>
<evidence type="ECO:0000313" key="2">
    <source>
        <dbReference type="Proteomes" id="UP000253940"/>
    </source>
</evidence>
<dbReference type="KEGG" id="mbah:HYN46_09785"/>
<dbReference type="AlphaFoldDB" id="A0A345P747"/>
<dbReference type="EMBL" id="CP031222">
    <property type="protein sequence ID" value="AXI03106.1"/>
    <property type="molecule type" value="Genomic_DNA"/>
</dbReference>
<keyword evidence="2" id="KW-1185">Reference proteome</keyword>
<evidence type="ECO:0000313" key="1">
    <source>
        <dbReference type="EMBL" id="AXI03106.1"/>
    </source>
</evidence>
<protein>
    <submittedName>
        <fullName evidence="1">Nucleoside-diphosphate sugar epimerase</fullName>
    </submittedName>
</protein>
<gene>
    <name evidence="1" type="ORF">HYN46_09785</name>
</gene>
<name>A0A345P747_9GAMM</name>
<dbReference type="InterPro" id="IPR009367">
    <property type="entry name" value="Elm1-like"/>
</dbReference>
<accession>A0A345P747</accession>
<dbReference type="Pfam" id="PF06258">
    <property type="entry name" value="Mito_fiss_Elm1"/>
    <property type="match status" value="1"/>
</dbReference>
<organism evidence="1 2">
    <name type="scientific">Aquirhabdus parva</name>
    <dbReference type="NCBI Taxonomy" id="2283318"/>
    <lineage>
        <taxon>Bacteria</taxon>
        <taxon>Pseudomonadati</taxon>
        <taxon>Pseudomonadota</taxon>
        <taxon>Gammaproteobacteria</taxon>
        <taxon>Moraxellales</taxon>
        <taxon>Moraxellaceae</taxon>
        <taxon>Aquirhabdus</taxon>
    </lineage>
</organism>
<dbReference type="RefSeq" id="WP_114899216.1">
    <property type="nucleotide sequence ID" value="NZ_CP031222.1"/>
</dbReference>
<dbReference type="Proteomes" id="UP000253940">
    <property type="component" value="Chromosome"/>
</dbReference>